<feature type="region of interest" description="Disordered" evidence="10">
    <location>
        <begin position="454"/>
        <end position="478"/>
    </location>
</feature>
<evidence type="ECO:0000259" key="11">
    <source>
        <dbReference type="PROSITE" id="PS50268"/>
    </source>
</evidence>
<evidence type="ECO:0000256" key="8">
    <source>
        <dbReference type="ARBA" id="ARBA00023180"/>
    </source>
</evidence>
<evidence type="ECO:0000313" key="13">
    <source>
        <dbReference type="WBParaSite" id="maker-unitig_35811-snap-gene-0.1-mRNA-1"/>
    </source>
</evidence>
<evidence type="ECO:0000256" key="3">
    <source>
        <dbReference type="ARBA" id="ARBA00022737"/>
    </source>
</evidence>
<dbReference type="Gene3D" id="2.60.40.60">
    <property type="entry name" value="Cadherins"/>
    <property type="match status" value="1"/>
</dbReference>
<dbReference type="PROSITE" id="PS50268">
    <property type="entry name" value="CADHERIN_2"/>
    <property type="match status" value="1"/>
</dbReference>
<dbReference type="SUPFAM" id="SSF49313">
    <property type="entry name" value="Cadherin-like"/>
    <property type="match status" value="2"/>
</dbReference>
<dbReference type="GO" id="GO:0005509">
    <property type="term" value="F:calcium ion binding"/>
    <property type="evidence" value="ECO:0007669"/>
    <property type="project" value="UniProtKB-UniRule"/>
</dbReference>
<keyword evidence="4 9" id="KW-0106">Calcium</keyword>
<sequence length="557" mass="60235">TPSLSSLASADATFQIVLTDVNDNRAPRSDSIDYTRVIMYNVPTGHRGHPGCSPTTPTLATMPWPTTRHWWSLIVEAFNPVALTTPGVAWPRVCCPRVPDQQPGPAAACSCPNAARLHQLGIMEKRQHPAPSSAVSAKFSWSFVFGLSGHHQSSSGQNFRFADYNGIFVGTDSGYEHDVTRPTFLLHLRCASNNTPSTRQLVSRVAALDYDTIVGHRTITYSLAPVSDSDKIEIDANTGELFTHRSGLVFDRRPRSLPYAVTVEATDRAPSVLAGHPAETPNKATLNISISLSDINDNPPMFNASSFTVSGIPEDTPLGRVITQPGRWTTTRCPNSYSLAYVAFDGIFPHARPPSRFSLSIVVDFRPIFGGSHLLTIANHVSENASPGQMHKLAIIVEVLRLIANDKVPIFLTSSCEPQRDENTPLADVFATVRAYDPDLNSLTYSLLPAAAGSQEAPEYRQSDVERRTETEDGVGRPCRNLTGTVTVHIQDASDTSPSFVSGQPATLSVSEAVGVNDTAVVALAQDADVADSGRLQVLAVRSAVPLISAWPNVRRH</sequence>
<dbReference type="PROSITE" id="PS00232">
    <property type="entry name" value="CADHERIN_1"/>
    <property type="match status" value="1"/>
</dbReference>
<organism evidence="12 13">
    <name type="scientific">Macrostomum lignano</name>
    <dbReference type="NCBI Taxonomy" id="282301"/>
    <lineage>
        <taxon>Eukaryota</taxon>
        <taxon>Metazoa</taxon>
        <taxon>Spiralia</taxon>
        <taxon>Lophotrochozoa</taxon>
        <taxon>Platyhelminthes</taxon>
        <taxon>Rhabditophora</taxon>
        <taxon>Macrostomorpha</taxon>
        <taxon>Macrostomida</taxon>
        <taxon>Macrostomidae</taxon>
        <taxon>Macrostomum</taxon>
    </lineage>
</organism>
<dbReference type="WBParaSite" id="maker-unitig_35811-snap-gene-0.1-mRNA-1">
    <property type="protein sequence ID" value="maker-unitig_35811-snap-gene-0.1-mRNA-1"/>
    <property type="gene ID" value="maker-unitig_35811-snap-gene-0.1"/>
</dbReference>
<proteinExistence type="predicted"/>
<dbReference type="InterPro" id="IPR020894">
    <property type="entry name" value="Cadherin_CS"/>
</dbReference>
<name>A0A1I8FIB6_9PLAT</name>
<protein>
    <submittedName>
        <fullName evidence="13">CA domain-containing protein</fullName>
    </submittedName>
</protein>
<keyword evidence="8" id="KW-0325">Glycoprotein</keyword>
<dbReference type="InterPro" id="IPR002126">
    <property type="entry name" value="Cadherin-like_dom"/>
</dbReference>
<reference evidence="13" key="1">
    <citation type="submission" date="2016-11" db="UniProtKB">
        <authorList>
            <consortium name="WormBaseParasite"/>
        </authorList>
    </citation>
    <scope>IDENTIFICATION</scope>
</reference>
<evidence type="ECO:0000256" key="9">
    <source>
        <dbReference type="PROSITE-ProRule" id="PRU00043"/>
    </source>
</evidence>
<feature type="domain" description="Cadherin" evidence="11">
    <location>
        <begin position="202"/>
        <end position="302"/>
    </location>
</feature>
<dbReference type="InterPro" id="IPR015919">
    <property type="entry name" value="Cadherin-like_sf"/>
</dbReference>
<dbReference type="SMART" id="SM00112">
    <property type="entry name" value="CA"/>
    <property type="match status" value="1"/>
</dbReference>
<dbReference type="GO" id="GO:0005886">
    <property type="term" value="C:plasma membrane"/>
    <property type="evidence" value="ECO:0007669"/>
    <property type="project" value="InterPro"/>
</dbReference>
<evidence type="ECO:0000256" key="6">
    <source>
        <dbReference type="ARBA" id="ARBA00022989"/>
    </source>
</evidence>
<evidence type="ECO:0000256" key="2">
    <source>
        <dbReference type="ARBA" id="ARBA00022692"/>
    </source>
</evidence>
<dbReference type="Proteomes" id="UP000095280">
    <property type="component" value="Unplaced"/>
</dbReference>
<dbReference type="PANTHER" id="PTHR24026">
    <property type="entry name" value="FAT ATYPICAL CADHERIN-RELATED"/>
    <property type="match status" value="1"/>
</dbReference>
<feature type="compositionally biased region" description="Basic and acidic residues" evidence="10">
    <location>
        <begin position="458"/>
        <end position="475"/>
    </location>
</feature>
<evidence type="ECO:0000256" key="10">
    <source>
        <dbReference type="SAM" id="MobiDB-lite"/>
    </source>
</evidence>
<dbReference type="CDD" id="cd11304">
    <property type="entry name" value="Cadherin_repeat"/>
    <property type="match status" value="1"/>
</dbReference>
<keyword evidence="5" id="KW-0130">Cell adhesion</keyword>
<evidence type="ECO:0000256" key="5">
    <source>
        <dbReference type="ARBA" id="ARBA00022889"/>
    </source>
</evidence>
<evidence type="ECO:0000256" key="4">
    <source>
        <dbReference type="ARBA" id="ARBA00022837"/>
    </source>
</evidence>
<evidence type="ECO:0000256" key="7">
    <source>
        <dbReference type="ARBA" id="ARBA00023136"/>
    </source>
</evidence>
<keyword evidence="2" id="KW-0812">Transmembrane</keyword>
<dbReference type="AlphaFoldDB" id="A0A1I8FIB6"/>
<keyword evidence="12" id="KW-1185">Reference proteome</keyword>
<comment type="subcellular location">
    <subcellularLocation>
        <location evidence="1">Membrane</location>
    </subcellularLocation>
</comment>
<keyword evidence="3" id="KW-0677">Repeat</keyword>
<accession>A0A1I8FIB6</accession>
<keyword evidence="7" id="KW-0472">Membrane</keyword>
<evidence type="ECO:0000313" key="12">
    <source>
        <dbReference type="Proteomes" id="UP000095280"/>
    </source>
</evidence>
<dbReference type="PRINTS" id="PR00205">
    <property type="entry name" value="CADHERIN"/>
</dbReference>
<evidence type="ECO:0000256" key="1">
    <source>
        <dbReference type="ARBA" id="ARBA00004370"/>
    </source>
</evidence>
<dbReference type="PANTHER" id="PTHR24026:SF136">
    <property type="entry name" value="PROTOCADHERIN-23"/>
    <property type="match status" value="1"/>
</dbReference>
<dbReference type="GO" id="GO:0007156">
    <property type="term" value="P:homophilic cell adhesion via plasma membrane adhesion molecules"/>
    <property type="evidence" value="ECO:0007669"/>
    <property type="project" value="InterPro"/>
</dbReference>
<keyword evidence="6" id="KW-1133">Transmembrane helix</keyword>